<dbReference type="AlphaFoldDB" id="A0A939MMA6"/>
<dbReference type="InterPro" id="IPR037171">
    <property type="entry name" value="NagB/RpiA_transferase-like"/>
</dbReference>
<dbReference type="Pfam" id="PF00455">
    <property type="entry name" value="DeoRC"/>
    <property type="match status" value="1"/>
</dbReference>
<comment type="caution">
    <text evidence="4">The sequence shown here is derived from an EMBL/GenBank/DDBJ whole genome shotgun (WGS) entry which is preliminary data.</text>
</comment>
<dbReference type="GO" id="GO:0003700">
    <property type="term" value="F:DNA-binding transcription factor activity"/>
    <property type="evidence" value="ECO:0007669"/>
    <property type="project" value="InterPro"/>
</dbReference>
<dbReference type="SMART" id="SM01134">
    <property type="entry name" value="DeoRC"/>
    <property type="match status" value="1"/>
</dbReference>
<evidence type="ECO:0000313" key="4">
    <source>
        <dbReference type="EMBL" id="MBO1901071.1"/>
    </source>
</evidence>
<accession>A0A939MMA6</accession>
<organism evidence="4 5">
    <name type="scientific">Leucobacter weissii</name>
    <dbReference type="NCBI Taxonomy" id="1983706"/>
    <lineage>
        <taxon>Bacteria</taxon>
        <taxon>Bacillati</taxon>
        <taxon>Actinomycetota</taxon>
        <taxon>Actinomycetes</taxon>
        <taxon>Micrococcales</taxon>
        <taxon>Microbacteriaceae</taxon>
        <taxon>Leucobacter</taxon>
    </lineage>
</organism>
<name>A0A939MMA6_9MICO</name>
<dbReference type="PANTHER" id="PTHR30363:SF44">
    <property type="entry name" value="AGA OPERON TRANSCRIPTIONAL REPRESSOR-RELATED"/>
    <property type="match status" value="1"/>
</dbReference>
<reference evidence="4" key="1">
    <citation type="submission" date="2021-03" db="EMBL/GenBank/DDBJ databases">
        <title>Leucobacter chromiisoli sp. nov., isolated from chromium-containing soil of chemical plant.</title>
        <authorList>
            <person name="Xu Z."/>
        </authorList>
    </citation>
    <scope>NUCLEOTIDE SEQUENCE</scope>
    <source>
        <strain evidence="4">S27</strain>
    </source>
</reference>
<dbReference type="Proteomes" id="UP000664382">
    <property type="component" value="Unassembled WGS sequence"/>
</dbReference>
<keyword evidence="2" id="KW-0804">Transcription</keyword>
<proteinExistence type="predicted"/>
<evidence type="ECO:0000256" key="2">
    <source>
        <dbReference type="ARBA" id="ARBA00023163"/>
    </source>
</evidence>
<dbReference type="InterPro" id="IPR050313">
    <property type="entry name" value="Carb_Metab_HTH_regulators"/>
</dbReference>
<evidence type="ECO:0000256" key="1">
    <source>
        <dbReference type="ARBA" id="ARBA00023015"/>
    </source>
</evidence>
<keyword evidence="1" id="KW-0805">Transcription regulation</keyword>
<dbReference type="InterPro" id="IPR014036">
    <property type="entry name" value="DeoR-like_C"/>
</dbReference>
<gene>
    <name evidence="4" type="ORF">J4H92_03790</name>
</gene>
<dbReference type="SUPFAM" id="SSF100950">
    <property type="entry name" value="NagB/RpiA/CoA transferase-like"/>
    <property type="match status" value="1"/>
</dbReference>
<dbReference type="InterPro" id="IPR001034">
    <property type="entry name" value="DeoR_HTH"/>
</dbReference>
<dbReference type="RefSeq" id="WP_208096199.1">
    <property type="nucleotide sequence ID" value="NZ_JAGDYM010000004.1"/>
</dbReference>
<keyword evidence="5" id="KW-1185">Reference proteome</keyword>
<dbReference type="Pfam" id="PF08220">
    <property type="entry name" value="HTH_DeoR"/>
    <property type="match status" value="1"/>
</dbReference>
<dbReference type="PROSITE" id="PS51000">
    <property type="entry name" value="HTH_DEOR_2"/>
    <property type="match status" value="1"/>
</dbReference>
<sequence>MAVNGTLVTEHRREAMVARLTSDGSLQVSEAALEWGVHAMTVRRDFDHFVNRGIARRVRGGIIALRGDSFKHRRHLNAVAKEAIAQKLLGLVDPASVIALDASTTISVFAEHLVDLEDVTIVTNGLPAFHALRSRQGAHVFLTGGEQEVQNDSLVGPLAEAALGHFMIGTAFISTMSFAQGLGASENTLAQVSFKRALGAVSQRMVLAIDSSKLETQARFRSLELDDIDLLVTELNDSDPRLDPYRDAVEGIL</sequence>
<dbReference type="EMBL" id="JAGDYM010000004">
    <property type="protein sequence ID" value="MBO1901071.1"/>
    <property type="molecule type" value="Genomic_DNA"/>
</dbReference>
<evidence type="ECO:0000259" key="3">
    <source>
        <dbReference type="PROSITE" id="PS51000"/>
    </source>
</evidence>
<dbReference type="PANTHER" id="PTHR30363">
    <property type="entry name" value="HTH-TYPE TRANSCRIPTIONAL REGULATOR SRLR-RELATED"/>
    <property type="match status" value="1"/>
</dbReference>
<feature type="domain" description="HTH deoR-type" evidence="3">
    <location>
        <begin position="9"/>
        <end position="64"/>
    </location>
</feature>
<protein>
    <submittedName>
        <fullName evidence="4">DeoR/GlpR transcriptional regulator</fullName>
    </submittedName>
</protein>
<dbReference type="SMART" id="SM00420">
    <property type="entry name" value="HTH_DEOR"/>
    <property type="match status" value="1"/>
</dbReference>
<evidence type="ECO:0000313" key="5">
    <source>
        <dbReference type="Proteomes" id="UP000664382"/>
    </source>
</evidence>